<dbReference type="InterPro" id="IPR005162">
    <property type="entry name" value="Retrotrans_gag_dom"/>
</dbReference>
<comment type="caution">
    <text evidence="3">The sequence shown here is derived from an EMBL/GenBank/DDBJ whole genome shotgun (WGS) entry which is preliminary data.</text>
</comment>
<dbReference type="InterPro" id="IPR021109">
    <property type="entry name" value="Peptidase_aspartic_dom_sf"/>
</dbReference>
<dbReference type="SUPFAM" id="SSF56672">
    <property type="entry name" value="DNA/RNA polymerases"/>
    <property type="match status" value="1"/>
</dbReference>
<name>A0AAV0G9U7_9ASTE</name>
<dbReference type="Pfam" id="PF13650">
    <property type="entry name" value="Asp_protease_2"/>
    <property type="match status" value="1"/>
</dbReference>
<dbReference type="PANTHER" id="PTHR33067">
    <property type="entry name" value="RNA-DIRECTED DNA POLYMERASE-RELATED"/>
    <property type="match status" value="1"/>
</dbReference>
<keyword evidence="4" id="KW-1185">Reference proteome</keyword>
<feature type="region of interest" description="Disordered" evidence="1">
    <location>
        <begin position="523"/>
        <end position="564"/>
    </location>
</feature>
<dbReference type="InterPro" id="IPR043502">
    <property type="entry name" value="DNA/RNA_pol_sf"/>
</dbReference>
<dbReference type="Proteomes" id="UP001152523">
    <property type="component" value="Unassembled WGS sequence"/>
</dbReference>
<evidence type="ECO:0000256" key="1">
    <source>
        <dbReference type="SAM" id="MobiDB-lite"/>
    </source>
</evidence>
<organism evidence="3 4">
    <name type="scientific">Cuscuta epithymum</name>
    <dbReference type="NCBI Taxonomy" id="186058"/>
    <lineage>
        <taxon>Eukaryota</taxon>
        <taxon>Viridiplantae</taxon>
        <taxon>Streptophyta</taxon>
        <taxon>Embryophyta</taxon>
        <taxon>Tracheophyta</taxon>
        <taxon>Spermatophyta</taxon>
        <taxon>Magnoliopsida</taxon>
        <taxon>eudicotyledons</taxon>
        <taxon>Gunneridae</taxon>
        <taxon>Pentapetalae</taxon>
        <taxon>asterids</taxon>
        <taxon>lamiids</taxon>
        <taxon>Solanales</taxon>
        <taxon>Convolvulaceae</taxon>
        <taxon>Cuscuteae</taxon>
        <taxon>Cuscuta</taxon>
        <taxon>Cuscuta subgen. Cuscuta</taxon>
    </lineage>
</organism>
<feature type="non-terminal residue" evidence="3">
    <location>
        <position position="1006"/>
    </location>
</feature>
<feature type="region of interest" description="Disordered" evidence="1">
    <location>
        <begin position="287"/>
        <end position="321"/>
    </location>
</feature>
<feature type="domain" description="Retrotransposon gag" evidence="2">
    <location>
        <begin position="115"/>
        <end position="207"/>
    </location>
</feature>
<dbReference type="AlphaFoldDB" id="A0AAV0G9U7"/>
<feature type="compositionally biased region" description="Polar residues" evidence="1">
    <location>
        <begin position="376"/>
        <end position="400"/>
    </location>
</feature>
<dbReference type="Pfam" id="PF03732">
    <property type="entry name" value="Retrotrans_gag"/>
    <property type="match status" value="1"/>
</dbReference>
<dbReference type="CDD" id="cd00303">
    <property type="entry name" value="retropepsin_like"/>
    <property type="match status" value="1"/>
</dbReference>
<dbReference type="EMBL" id="CAMAPF010001070">
    <property type="protein sequence ID" value="CAH9144737.1"/>
    <property type="molecule type" value="Genomic_DNA"/>
</dbReference>
<gene>
    <name evidence="3" type="ORF">CEPIT_LOCUS41675</name>
</gene>
<feature type="compositionally biased region" description="Basic and acidic residues" evidence="1">
    <location>
        <begin position="547"/>
        <end position="561"/>
    </location>
</feature>
<evidence type="ECO:0000313" key="3">
    <source>
        <dbReference type="EMBL" id="CAH9144737.1"/>
    </source>
</evidence>
<dbReference type="Gene3D" id="3.10.10.10">
    <property type="entry name" value="HIV Type 1 Reverse Transcriptase, subunit A, domain 1"/>
    <property type="match status" value="1"/>
</dbReference>
<dbReference type="Gene3D" id="2.40.70.10">
    <property type="entry name" value="Acid Proteases"/>
    <property type="match status" value="1"/>
</dbReference>
<feature type="region of interest" description="Disordered" evidence="1">
    <location>
        <begin position="370"/>
        <end position="459"/>
    </location>
</feature>
<feature type="compositionally biased region" description="Low complexity" evidence="1">
    <location>
        <begin position="416"/>
        <end position="445"/>
    </location>
</feature>
<reference evidence="3" key="1">
    <citation type="submission" date="2022-07" db="EMBL/GenBank/DDBJ databases">
        <authorList>
            <person name="Macas J."/>
            <person name="Novak P."/>
            <person name="Neumann P."/>
        </authorList>
    </citation>
    <scope>NUCLEOTIDE SEQUENCE</scope>
</reference>
<accession>A0AAV0G9U7</accession>
<proteinExistence type="predicted"/>
<sequence>MHTRSKGVEGLIELDPEPERTLWKNLSIHKKPSMAGERTVLQNLTPNFIEDDSISAPAIEVANFEIKPAIVNMMSNHQFGGSKQDDPRAHMLWFTRACQTFRFNGVTSDAAKLTLFPFSLRDRASLWLNSFPTGHFTTWAALHQAFMQEYFPPSAVAKIKTAIQNFRQFPMESLSEAWDRFKDMRNKCPLTLMDSSSLMFHFYNGLQVSSKKELDFSSQVGSFLDMAPNTNEALVEKVTSNARYWYDERTPAATKPGYLEVDQLTALTAKIEGLVVEVKNLKNENNHTNQVNNIGAVPNQQSSRYFGNSSSAPQSSQFNTFSPVSHSTELVLSCEICFGPHLTNSCQLVDECNLSNNREVNLLEYGRTKQEGPWANQGNRGGNSNYPPQNFQGRNYQGNQWRGDYNNGPPRGGYQGNQNYPNNNQGNNFQSRNQGGAPAQQNNQAYVPPHQRQTEAAQPSEIGLLVAELARTREEITRYKASTDNQIKNLMMQINQNNVPGRQPGNLPSTTEPNPREHVQAITLRSGRQTTVAEQKDEEEEGTPTMEPEKQTDAPTEKSMEPTRPNTKVTIVKPSLPFPSRVRNDDDSRKYNKFLDLLKQLHVNLPLMDALAEMPKYAKFFKDLLTNKRQLQELSVVDLNAECSAVVLRSIPEKLKDPGSFTIPCSIDNFNFNNALADLGASINLMPSSIVEKLGLGEMKPTRMCLQLADRSVKYPKGIVEDVLVKVDKFIFPVDFVVMDMEEDRETPLILGRPFLATARALIDVTDGSLTLRVGDDLCTFRLSDVMKHPTDSFQGCHFLDTFESIEGYLFGEENGHVTDEACLLKKANSDVSDACESCEDALIDQASNEVLTEFEGEKNEQNLKNDHPLELKKLPDHLEYAFLDDEGKCPVVIAAHLSEEQREKLLGVLKTHKQAIAWKLEDINGISPTFCTHTIKIEEGFKPVVQPQRRLNPNMMEVVRAEIVKLLDAGIIYPISDSQWVSPIHVVPKKGGMTVMKNEKGELLP</sequence>
<protein>
    <recommendedName>
        <fullName evidence="2">Retrotransposon gag domain-containing protein</fullName>
    </recommendedName>
</protein>
<dbReference type="PANTHER" id="PTHR33067:SF35">
    <property type="entry name" value="ASPARTIC PEPTIDASE DDI1-TYPE DOMAIN-CONTAINING PROTEIN"/>
    <property type="match status" value="1"/>
</dbReference>
<evidence type="ECO:0000313" key="4">
    <source>
        <dbReference type="Proteomes" id="UP001152523"/>
    </source>
</evidence>
<evidence type="ECO:0000259" key="2">
    <source>
        <dbReference type="Pfam" id="PF03732"/>
    </source>
</evidence>